<organism evidence="1 2">
    <name type="scientific">Saprolegnia diclina (strain VS20)</name>
    <dbReference type="NCBI Taxonomy" id="1156394"/>
    <lineage>
        <taxon>Eukaryota</taxon>
        <taxon>Sar</taxon>
        <taxon>Stramenopiles</taxon>
        <taxon>Oomycota</taxon>
        <taxon>Saprolegniomycetes</taxon>
        <taxon>Saprolegniales</taxon>
        <taxon>Saprolegniaceae</taxon>
        <taxon>Saprolegnia</taxon>
    </lineage>
</organism>
<accession>T0R3P1</accession>
<dbReference type="EMBL" id="JH767225">
    <property type="protein sequence ID" value="EQC26668.1"/>
    <property type="molecule type" value="Genomic_DNA"/>
</dbReference>
<name>T0R3P1_SAPDV</name>
<dbReference type="VEuPathDB" id="FungiDB:SDRG_15506"/>
<evidence type="ECO:0000313" key="1">
    <source>
        <dbReference type="EMBL" id="EQC26668.1"/>
    </source>
</evidence>
<dbReference type="GeneID" id="19956233"/>
<gene>
    <name evidence="1" type="ORF">SDRG_15506</name>
</gene>
<dbReference type="InParanoid" id="T0R3P1"/>
<reference evidence="1 2" key="1">
    <citation type="submission" date="2012-04" db="EMBL/GenBank/DDBJ databases">
        <title>The Genome Sequence of Saprolegnia declina VS20.</title>
        <authorList>
            <consortium name="The Broad Institute Genome Sequencing Platform"/>
            <person name="Russ C."/>
            <person name="Nusbaum C."/>
            <person name="Tyler B."/>
            <person name="van West P."/>
            <person name="Dieguez-Uribeondo J."/>
            <person name="de Bruijn I."/>
            <person name="Tripathy S."/>
            <person name="Jiang R."/>
            <person name="Young S.K."/>
            <person name="Zeng Q."/>
            <person name="Gargeya S."/>
            <person name="Fitzgerald M."/>
            <person name="Haas B."/>
            <person name="Abouelleil A."/>
            <person name="Alvarado L."/>
            <person name="Arachchi H.M."/>
            <person name="Berlin A."/>
            <person name="Chapman S.B."/>
            <person name="Goldberg J."/>
            <person name="Griggs A."/>
            <person name="Gujja S."/>
            <person name="Hansen M."/>
            <person name="Howarth C."/>
            <person name="Imamovic A."/>
            <person name="Larimer J."/>
            <person name="McCowen C."/>
            <person name="Montmayeur A."/>
            <person name="Murphy C."/>
            <person name="Neiman D."/>
            <person name="Pearson M."/>
            <person name="Priest M."/>
            <person name="Roberts A."/>
            <person name="Saif S."/>
            <person name="Shea T."/>
            <person name="Sisk P."/>
            <person name="Sykes S."/>
            <person name="Wortman J."/>
            <person name="Nusbaum C."/>
            <person name="Birren B."/>
        </authorList>
    </citation>
    <scope>NUCLEOTIDE SEQUENCE [LARGE SCALE GENOMIC DNA]</scope>
    <source>
        <strain evidence="1 2">VS20</strain>
    </source>
</reference>
<proteinExistence type="predicted"/>
<sequence length="320" mass="35921">MGMRDFTVSNSSPNETLERFQSHEATYLFGLGLRLSYLRHVINEHGGEAAFAGKTTAQVANDPTTAAYVAPANCASSPTGLADDAVLWFCVFNNNQHLASSYPFEYWSSTFKNGLAAIGNVVMIMHPWNDPIVLRRSWCVFAFYVAVTLGARFEIALARDQEATFLNDIADFDAFNKMLATIKSEDSEATVASDRDVDRLILLTLTRWIEPTLELGLLFDALHQHKERERCFQDALRLRLKTHGPMDADTLLLLSLVAFAMVQANKPRRSWETLFQSTLGASLTHLGETHPTTLATRAKDERRSFDSLFWPYVAHKYAFG</sequence>
<keyword evidence="2" id="KW-1185">Reference proteome</keyword>
<dbReference type="Gene3D" id="1.25.40.10">
    <property type="entry name" value="Tetratricopeptide repeat domain"/>
    <property type="match status" value="1"/>
</dbReference>
<dbReference type="RefSeq" id="XP_008619903.1">
    <property type="nucleotide sequence ID" value="XM_008621681.1"/>
</dbReference>
<dbReference type="AlphaFoldDB" id="T0R3P1"/>
<evidence type="ECO:0000313" key="2">
    <source>
        <dbReference type="Proteomes" id="UP000030762"/>
    </source>
</evidence>
<dbReference type="OrthoDB" id="435799at2759"/>
<dbReference type="Proteomes" id="UP000030762">
    <property type="component" value="Unassembled WGS sequence"/>
</dbReference>
<protein>
    <submittedName>
        <fullName evidence="1">Uncharacterized protein</fullName>
    </submittedName>
</protein>
<dbReference type="InterPro" id="IPR011990">
    <property type="entry name" value="TPR-like_helical_dom_sf"/>
</dbReference>